<dbReference type="KEGG" id="rtg:NCTC13098_02725"/>
<dbReference type="SUPFAM" id="SSF52935">
    <property type="entry name" value="PK C-terminal domain-like"/>
    <property type="match status" value="1"/>
</dbReference>
<feature type="domain" description="Pyruvate kinase C-terminal" evidence="1">
    <location>
        <begin position="2"/>
        <end position="55"/>
    </location>
</feature>
<evidence type="ECO:0000259" key="1">
    <source>
        <dbReference type="Pfam" id="PF02887"/>
    </source>
</evidence>
<protein>
    <submittedName>
        <fullName evidence="2">Pyruvate kinase II</fullName>
        <ecNumber evidence="2">2.7.1.40</ecNumber>
    </submittedName>
</protein>
<dbReference type="Proteomes" id="UP000274346">
    <property type="component" value="Chromosome"/>
</dbReference>
<proteinExistence type="predicted"/>
<dbReference type="Pfam" id="PF02887">
    <property type="entry name" value="PK_C"/>
    <property type="match status" value="1"/>
</dbReference>
<keyword evidence="2" id="KW-0808">Transferase</keyword>
<sequence length="58" mass="6118">MTPVHFDSTNDGVAAAHDAVNLLRDKGYLVSGDLVIVTQGDVMSTIGSTNTTRILTVE</sequence>
<dbReference type="AlphaFoldDB" id="A0A3P8JHV6"/>
<dbReference type="Gene3D" id="3.40.1380.20">
    <property type="entry name" value="Pyruvate kinase, C-terminal domain"/>
    <property type="match status" value="1"/>
</dbReference>
<gene>
    <name evidence="2" type="primary">pykA_1</name>
    <name evidence="2" type="ORF">NCTC13098_02725</name>
</gene>
<dbReference type="GO" id="GO:0016301">
    <property type="term" value="F:kinase activity"/>
    <property type="evidence" value="ECO:0007669"/>
    <property type="project" value="UniProtKB-KW"/>
</dbReference>
<dbReference type="InterPro" id="IPR036918">
    <property type="entry name" value="Pyrv_Knase_C_sf"/>
</dbReference>
<accession>A0A3P8JHV6</accession>
<reference evidence="2 3" key="1">
    <citation type="submission" date="2018-12" db="EMBL/GenBank/DDBJ databases">
        <authorList>
            <consortium name="Pathogen Informatics"/>
        </authorList>
    </citation>
    <scope>NUCLEOTIDE SEQUENCE [LARGE SCALE GENOMIC DNA]</scope>
    <source>
        <strain evidence="2 3">NCTC13098</strain>
    </source>
</reference>
<name>A0A3P8JHV6_RAOTE</name>
<evidence type="ECO:0000313" key="2">
    <source>
        <dbReference type="EMBL" id="VDR26378.1"/>
    </source>
</evidence>
<dbReference type="EC" id="2.7.1.40" evidence="2"/>
<evidence type="ECO:0000313" key="3">
    <source>
        <dbReference type="Proteomes" id="UP000274346"/>
    </source>
</evidence>
<organism evidence="2 3">
    <name type="scientific">Raoultella terrigena</name>
    <name type="common">Klebsiella terrigena</name>
    <dbReference type="NCBI Taxonomy" id="577"/>
    <lineage>
        <taxon>Bacteria</taxon>
        <taxon>Pseudomonadati</taxon>
        <taxon>Pseudomonadota</taxon>
        <taxon>Gammaproteobacteria</taxon>
        <taxon>Enterobacterales</taxon>
        <taxon>Enterobacteriaceae</taxon>
        <taxon>Klebsiella/Raoultella group</taxon>
        <taxon>Raoultella</taxon>
    </lineage>
</organism>
<dbReference type="GO" id="GO:0004743">
    <property type="term" value="F:pyruvate kinase activity"/>
    <property type="evidence" value="ECO:0007669"/>
    <property type="project" value="UniProtKB-EC"/>
</dbReference>
<keyword evidence="2" id="KW-0670">Pyruvate</keyword>
<keyword evidence="2" id="KW-0418">Kinase</keyword>
<dbReference type="EMBL" id="LR131271">
    <property type="protein sequence ID" value="VDR26378.1"/>
    <property type="molecule type" value="Genomic_DNA"/>
</dbReference>
<dbReference type="InterPro" id="IPR015795">
    <property type="entry name" value="Pyrv_Knase_C"/>
</dbReference>